<sequence>MGYLKTTVAVAAFSLVFVGTFASANEDSILGTWRGKYAESCKAVEDVTTEHFIKIGKNKTIGYEGECDVIRQTKKQGVHELQILCEAEGETVRDTLKIKVFSRDQISINGETYDRCK</sequence>
<evidence type="ECO:0000313" key="2">
    <source>
        <dbReference type="EMBL" id="WHA41914.1"/>
    </source>
</evidence>
<dbReference type="RefSeq" id="WP_137393882.1">
    <property type="nucleotide sequence ID" value="NZ_CP124733.1"/>
</dbReference>
<gene>
    <name evidence="2" type="ORF">CFBP5477_004600</name>
</gene>
<evidence type="ECO:0000256" key="1">
    <source>
        <dbReference type="SAM" id="SignalP"/>
    </source>
</evidence>
<feature type="signal peptide" evidence="1">
    <location>
        <begin position="1"/>
        <end position="24"/>
    </location>
</feature>
<protein>
    <recommendedName>
        <fullName evidence="4">DUF3617 family protein</fullName>
    </recommendedName>
</protein>
<reference evidence="2" key="1">
    <citation type="submission" date="2023-05" db="EMBL/GenBank/DDBJ databases">
        <title>Complete genome sequence of Agrobacterium larrymoorei CFBP5477.</title>
        <authorList>
            <person name="Yen H.-C."/>
            <person name="Chou L."/>
            <person name="Lin Y.-C."/>
            <person name="Lai E.-M."/>
            <person name="Kuo C.-H."/>
        </authorList>
    </citation>
    <scope>NUCLEOTIDE SEQUENCE</scope>
    <source>
        <strain evidence="2">CFBP5477</strain>
    </source>
</reference>
<dbReference type="EMBL" id="CP124733">
    <property type="protein sequence ID" value="WHA41914.1"/>
    <property type="molecule type" value="Genomic_DNA"/>
</dbReference>
<evidence type="ECO:0008006" key="4">
    <source>
        <dbReference type="Google" id="ProtNLM"/>
    </source>
</evidence>
<dbReference type="AlphaFoldDB" id="A0AAF0H7P8"/>
<accession>A0AAF0H7P8</accession>
<dbReference type="Proteomes" id="UP000298664">
    <property type="component" value="Chromosome Circular"/>
</dbReference>
<evidence type="ECO:0000313" key="3">
    <source>
        <dbReference type="Proteomes" id="UP000298664"/>
    </source>
</evidence>
<feature type="chain" id="PRO_5042182106" description="DUF3617 family protein" evidence="1">
    <location>
        <begin position="25"/>
        <end position="117"/>
    </location>
</feature>
<proteinExistence type="predicted"/>
<name>A0AAF0H7P8_9HYPH</name>
<keyword evidence="1" id="KW-0732">Signal</keyword>
<organism evidence="2 3">
    <name type="scientific">Agrobacterium larrymoorei</name>
    <dbReference type="NCBI Taxonomy" id="160699"/>
    <lineage>
        <taxon>Bacteria</taxon>
        <taxon>Pseudomonadati</taxon>
        <taxon>Pseudomonadota</taxon>
        <taxon>Alphaproteobacteria</taxon>
        <taxon>Hyphomicrobiales</taxon>
        <taxon>Rhizobiaceae</taxon>
        <taxon>Rhizobium/Agrobacterium group</taxon>
        <taxon>Agrobacterium</taxon>
    </lineage>
</organism>